<evidence type="ECO:0000256" key="1">
    <source>
        <dbReference type="SAM" id="MobiDB-lite"/>
    </source>
</evidence>
<evidence type="ECO:0000259" key="2">
    <source>
        <dbReference type="Pfam" id="PF12973"/>
    </source>
</evidence>
<dbReference type="AlphaFoldDB" id="A0A6J7NQS0"/>
<organism evidence="3">
    <name type="scientific">freshwater metagenome</name>
    <dbReference type="NCBI Taxonomy" id="449393"/>
    <lineage>
        <taxon>unclassified sequences</taxon>
        <taxon>metagenomes</taxon>
        <taxon>ecological metagenomes</taxon>
    </lineage>
</organism>
<feature type="compositionally biased region" description="Basic and acidic residues" evidence="1">
    <location>
        <begin position="280"/>
        <end position="302"/>
    </location>
</feature>
<dbReference type="CDD" id="cd20302">
    <property type="entry name" value="cupin_DAD"/>
    <property type="match status" value="1"/>
</dbReference>
<accession>A0A6J7NQS0</accession>
<evidence type="ECO:0000313" key="3">
    <source>
        <dbReference type="EMBL" id="CAB4995790.1"/>
    </source>
</evidence>
<feature type="region of interest" description="Disordered" evidence="1">
    <location>
        <begin position="280"/>
        <end position="308"/>
    </location>
</feature>
<reference evidence="3" key="1">
    <citation type="submission" date="2020-05" db="EMBL/GenBank/DDBJ databases">
        <authorList>
            <person name="Chiriac C."/>
            <person name="Salcher M."/>
            <person name="Ghai R."/>
            <person name="Kavagutti S V."/>
        </authorList>
    </citation>
    <scope>NUCLEOTIDE SEQUENCE</scope>
</reference>
<gene>
    <name evidence="3" type="ORF">UFOPK3967_01316</name>
</gene>
<dbReference type="Pfam" id="PF12973">
    <property type="entry name" value="Cupin_7"/>
    <property type="match status" value="1"/>
</dbReference>
<dbReference type="SUPFAM" id="SSF51182">
    <property type="entry name" value="RmlC-like cupins"/>
    <property type="match status" value="1"/>
</dbReference>
<dbReference type="InterPro" id="IPR014710">
    <property type="entry name" value="RmlC-like_jellyroll"/>
</dbReference>
<feature type="domain" description="ChrR-like cupin" evidence="2">
    <location>
        <begin position="13"/>
        <end position="111"/>
    </location>
</feature>
<dbReference type="InterPro" id="IPR025979">
    <property type="entry name" value="ChrR-like_cupin_dom"/>
</dbReference>
<dbReference type="Gene3D" id="2.60.120.10">
    <property type="entry name" value="Jelly Rolls"/>
    <property type="match status" value="1"/>
</dbReference>
<dbReference type="EMBL" id="CAFBOS010000071">
    <property type="protein sequence ID" value="CAB4995790.1"/>
    <property type="molecule type" value="Genomic_DNA"/>
</dbReference>
<name>A0A6J7NQS0_9ZZZZ</name>
<dbReference type="InterPro" id="IPR011051">
    <property type="entry name" value="RmlC_Cupin_sf"/>
</dbReference>
<proteinExistence type="predicted"/>
<protein>
    <submittedName>
        <fullName evidence="3">Unannotated protein</fullName>
    </submittedName>
</protein>
<sequence length="308" mass="33559">MTITSAEGTEAIHKAANDLPWAEMGGGNKLRLLQVNEREGLWIIENIFMAGFAVQQHRHTGPVWGYTVSGAWKYKEYDYVNRAGSFLYEPAGSIHTLTCIEDNTQVWFHMYGCNLNLDDSGNITSVSDGAGTLQAYLAMCEAQGLGVPTVIINGPRSSENASHRGLVVTDELDEVSVGIAQVDADAVRRARGAAADAIDRAFDGLDARAVEHRGQRRERARPHEAQIATARHGRWPAQVGHEPFGVHVDLVVATGDRKDRRTPFAPIGLVGASEPDRLVEREKPLAVRSGQRDVVDARDAHENAGPNP</sequence>